<proteinExistence type="predicted"/>
<keyword evidence="1" id="KW-0472">Membrane</keyword>
<evidence type="ECO:0000313" key="3">
    <source>
        <dbReference type="Proteomes" id="UP001321749"/>
    </source>
</evidence>
<dbReference type="Proteomes" id="UP001321749">
    <property type="component" value="Unassembled WGS sequence"/>
</dbReference>
<keyword evidence="3" id="KW-1185">Reference proteome</keyword>
<dbReference type="EMBL" id="MU865090">
    <property type="protein sequence ID" value="KAK4457934.1"/>
    <property type="molecule type" value="Genomic_DNA"/>
</dbReference>
<organism evidence="2 3">
    <name type="scientific">Cladorrhinum samala</name>
    <dbReference type="NCBI Taxonomy" id="585594"/>
    <lineage>
        <taxon>Eukaryota</taxon>
        <taxon>Fungi</taxon>
        <taxon>Dikarya</taxon>
        <taxon>Ascomycota</taxon>
        <taxon>Pezizomycotina</taxon>
        <taxon>Sordariomycetes</taxon>
        <taxon>Sordariomycetidae</taxon>
        <taxon>Sordariales</taxon>
        <taxon>Podosporaceae</taxon>
        <taxon>Cladorrhinum</taxon>
    </lineage>
</organism>
<comment type="caution">
    <text evidence="2">The sequence shown here is derived from an EMBL/GenBank/DDBJ whole genome shotgun (WGS) entry which is preliminary data.</text>
</comment>
<name>A0AAV9HCI0_9PEZI</name>
<feature type="transmembrane region" description="Helical" evidence="1">
    <location>
        <begin position="6"/>
        <end position="30"/>
    </location>
</feature>
<sequence>MPLLDNGALISLLGVLFAFPPAAIIVWKCLPRGLFSAFRTENRLHDASLALPLHNIPPGQTYWTMLGGDSRNAEAMLYSHRVLLVEERRYYPISRTGP</sequence>
<keyword evidence="1" id="KW-0812">Transmembrane</keyword>
<dbReference type="AlphaFoldDB" id="A0AAV9HCI0"/>
<evidence type="ECO:0000313" key="2">
    <source>
        <dbReference type="EMBL" id="KAK4457934.1"/>
    </source>
</evidence>
<evidence type="ECO:0000256" key="1">
    <source>
        <dbReference type="SAM" id="Phobius"/>
    </source>
</evidence>
<gene>
    <name evidence="2" type="ORF">QBC42DRAFT_277922</name>
</gene>
<reference evidence="2" key="1">
    <citation type="journal article" date="2023" name="Mol. Phylogenet. Evol.">
        <title>Genome-scale phylogeny and comparative genomics of the fungal order Sordariales.</title>
        <authorList>
            <person name="Hensen N."/>
            <person name="Bonometti L."/>
            <person name="Westerberg I."/>
            <person name="Brannstrom I.O."/>
            <person name="Guillou S."/>
            <person name="Cros-Aarteil S."/>
            <person name="Calhoun S."/>
            <person name="Haridas S."/>
            <person name="Kuo A."/>
            <person name="Mondo S."/>
            <person name="Pangilinan J."/>
            <person name="Riley R."/>
            <person name="LaButti K."/>
            <person name="Andreopoulos B."/>
            <person name="Lipzen A."/>
            <person name="Chen C."/>
            <person name="Yan M."/>
            <person name="Daum C."/>
            <person name="Ng V."/>
            <person name="Clum A."/>
            <person name="Steindorff A."/>
            <person name="Ohm R.A."/>
            <person name="Martin F."/>
            <person name="Silar P."/>
            <person name="Natvig D.O."/>
            <person name="Lalanne C."/>
            <person name="Gautier V."/>
            <person name="Ament-Velasquez S.L."/>
            <person name="Kruys A."/>
            <person name="Hutchinson M.I."/>
            <person name="Powell A.J."/>
            <person name="Barry K."/>
            <person name="Miller A.N."/>
            <person name="Grigoriev I.V."/>
            <person name="Debuchy R."/>
            <person name="Gladieux P."/>
            <person name="Hiltunen Thoren M."/>
            <person name="Johannesson H."/>
        </authorList>
    </citation>
    <scope>NUCLEOTIDE SEQUENCE</scope>
    <source>
        <strain evidence="2">PSN324</strain>
    </source>
</reference>
<keyword evidence="1" id="KW-1133">Transmembrane helix</keyword>
<protein>
    <submittedName>
        <fullName evidence="2">Uncharacterized protein</fullName>
    </submittedName>
</protein>
<accession>A0AAV9HCI0</accession>
<reference evidence="2" key="2">
    <citation type="submission" date="2023-06" db="EMBL/GenBank/DDBJ databases">
        <authorList>
            <consortium name="Lawrence Berkeley National Laboratory"/>
            <person name="Mondo S.J."/>
            <person name="Hensen N."/>
            <person name="Bonometti L."/>
            <person name="Westerberg I."/>
            <person name="Brannstrom I.O."/>
            <person name="Guillou S."/>
            <person name="Cros-Aarteil S."/>
            <person name="Calhoun S."/>
            <person name="Haridas S."/>
            <person name="Kuo A."/>
            <person name="Pangilinan J."/>
            <person name="Riley R."/>
            <person name="Labutti K."/>
            <person name="Andreopoulos B."/>
            <person name="Lipzen A."/>
            <person name="Chen C."/>
            <person name="Yanf M."/>
            <person name="Daum C."/>
            <person name="Ng V."/>
            <person name="Clum A."/>
            <person name="Steindorff A."/>
            <person name="Ohm R."/>
            <person name="Martin F."/>
            <person name="Silar P."/>
            <person name="Natvig D."/>
            <person name="Lalanne C."/>
            <person name="Gautier V."/>
            <person name="Ament-Velasquez S.L."/>
            <person name="Kruys A."/>
            <person name="Hutchinson M.I."/>
            <person name="Powell A.J."/>
            <person name="Barry K."/>
            <person name="Miller A.N."/>
            <person name="Grigoriev I.V."/>
            <person name="Debuchy R."/>
            <person name="Gladieux P."/>
            <person name="Thoren M.H."/>
            <person name="Johannesson H."/>
        </authorList>
    </citation>
    <scope>NUCLEOTIDE SEQUENCE</scope>
    <source>
        <strain evidence="2">PSN324</strain>
    </source>
</reference>